<feature type="region of interest" description="Disordered" evidence="1">
    <location>
        <begin position="156"/>
        <end position="179"/>
    </location>
</feature>
<name>A0AAP2ZB65_9EURY</name>
<feature type="region of interest" description="Disordered" evidence="1">
    <location>
        <begin position="310"/>
        <end position="342"/>
    </location>
</feature>
<reference evidence="3 4" key="1">
    <citation type="submission" date="2022-09" db="EMBL/GenBank/DDBJ databases">
        <title>Enrichment on poylsaccharides allowed isolation of novel metabolic and taxonomic groups of Haloarchaea.</title>
        <authorList>
            <person name="Sorokin D.Y."/>
            <person name="Elcheninov A.G."/>
            <person name="Khizhniak T.V."/>
            <person name="Kolganova T.V."/>
            <person name="Kublanov I.V."/>
        </authorList>
    </citation>
    <scope>NUCLEOTIDE SEQUENCE [LARGE SCALE GENOMIC DNA]</scope>
    <source>
        <strain evidence="3 4">AArc-curdl1</strain>
    </source>
</reference>
<dbReference type="PANTHER" id="PTHR33608">
    <property type="entry name" value="BLL2464 PROTEIN"/>
    <property type="match status" value="1"/>
</dbReference>
<comment type="caution">
    <text evidence="3">The sequence shown here is derived from an EMBL/GenBank/DDBJ whole genome shotgun (WGS) entry which is preliminary data.</text>
</comment>
<evidence type="ECO:0000313" key="4">
    <source>
        <dbReference type="Proteomes" id="UP001321047"/>
    </source>
</evidence>
<dbReference type="Proteomes" id="UP001321047">
    <property type="component" value="Unassembled WGS sequence"/>
</dbReference>
<dbReference type="PANTHER" id="PTHR33608:SF6">
    <property type="entry name" value="BLL2464 PROTEIN"/>
    <property type="match status" value="1"/>
</dbReference>
<organism evidence="3 4">
    <name type="scientific">Natronosalvus hydrolyticus</name>
    <dbReference type="NCBI Taxonomy" id="2979988"/>
    <lineage>
        <taxon>Archaea</taxon>
        <taxon>Methanobacteriati</taxon>
        <taxon>Methanobacteriota</taxon>
        <taxon>Stenosarchaea group</taxon>
        <taxon>Halobacteria</taxon>
        <taxon>Halobacteriales</taxon>
        <taxon>Natrialbaceae</taxon>
        <taxon>Natronosalvus</taxon>
    </lineage>
</organism>
<feature type="domain" description="DUF58" evidence="2">
    <location>
        <begin position="197"/>
        <end position="315"/>
    </location>
</feature>
<evidence type="ECO:0000313" key="3">
    <source>
        <dbReference type="EMBL" id="MCU4753683.1"/>
    </source>
</evidence>
<accession>A0AAP2ZB65</accession>
<dbReference type="InterPro" id="IPR002881">
    <property type="entry name" value="DUF58"/>
</dbReference>
<keyword evidence="4" id="KW-1185">Reference proteome</keyword>
<evidence type="ECO:0000256" key="1">
    <source>
        <dbReference type="SAM" id="MobiDB-lite"/>
    </source>
</evidence>
<dbReference type="Pfam" id="PF01882">
    <property type="entry name" value="DUF58"/>
    <property type="match status" value="1"/>
</dbReference>
<dbReference type="EMBL" id="JAOPJZ010000020">
    <property type="protein sequence ID" value="MCU4753683.1"/>
    <property type="molecule type" value="Genomic_DNA"/>
</dbReference>
<dbReference type="RefSeq" id="WP_342809993.1">
    <property type="nucleotide sequence ID" value="NZ_JAOPJZ010000020.1"/>
</dbReference>
<feature type="compositionally biased region" description="Polar residues" evidence="1">
    <location>
        <begin position="312"/>
        <end position="322"/>
    </location>
</feature>
<sequence>MRPTRRSLAVGGLVVFLTALAILFARPALLVGAVGIGAWLCVRQYLFYRELVSTTASLSIRQTPALTGLKTGQSTTVTIGATLEGPSSLSLSIDAGLPVSTVTEADPTLALESETGEATRTMEVSWPVAGRHEFEPARVTASDGLFTETLTLGSTPTVTVQPRGPRSIHVGSGGNRVPVRQGNHPAGKSGSGLVPAELREYVPGETAARIDWKATARLVTPHVRTYDAETDRLTVLVVDHSSTLATGPDGETQLDYLREVALLLAESAHGLGDPVGLWTVDESAITSQYPPSTGPIKRIRRRLLDLEAASEGTRTPQQQSAGSGDPTAALRELRRGGDDSLTATLEPYLGARTGNERFETSGPALSKAVQKALSQQRSSAWVVLLTNDADPSAVRRSVRQAREAESDVLVLLTPTVLFEPGELVDLEAAYERYLEFEEFRRSLDRLDHVTALEVAPDETLTTVLSVGRRRRGVTQ</sequence>
<evidence type="ECO:0000259" key="2">
    <source>
        <dbReference type="Pfam" id="PF01882"/>
    </source>
</evidence>
<protein>
    <submittedName>
        <fullName evidence="3">DUF58 domain-containing protein</fullName>
    </submittedName>
</protein>
<gene>
    <name evidence="3" type="ORF">OB919_17120</name>
</gene>
<proteinExistence type="predicted"/>
<dbReference type="AlphaFoldDB" id="A0AAP2ZB65"/>